<evidence type="ECO:0000313" key="2">
    <source>
        <dbReference type="Proteomes" id="UP000824220"/>
    </source>
</evidence>
<keyword evidence="1" id="KW-0378">Hydrolase</keyword>
<organism evidence="1 2">
    <name type="scientific">Candidatus Microbacterium stercoravium</name>
    <dbReference type="NCBI Taxonomy" id="2838697"/>
    <lineage>
        <taxon>Bacteria</taxon>
        <taxon>Bacillati</taxon>
        <taxon>Actinomycetota</taxon>
        <taxon>Actinomycetes</taxon>
        <taxon>Micrococcales</taxon>
        <taxon>Microbacteriaceae</taxon>
        <taxon>Microbacterium</taxon>
    </lineage>
</organism>
<dbReference type="Pfam" id="PF00702">
    <property type="entry name" value="Hydrolase"/>
    <property type="match status" value="1"/>
</dbReference>
<evidence type="ECO:0000313" key="1">
    <source>
        <dbReference type="EMBL" id="HJA04348.1"/>
    </source>
</evidence>
<dbReference type="Proteomes" id="UP000824220">
    <property type="component" value="Unassembled WGS sequence"/>
</dbReference>
<protein>
    <submittedName>
        <fullName evidence="1">HAD family hydrolase</fullName>
    </submittedName>
</protein>
<dbReference type="Gene3D" id="3.40.50.1000">
    <property type="entry name" value="HAD superfamily/HAD-like"/>
    <property type="match status" value="1"/>
</dbReference>
<dbReference type="GO" id="GO:0008967">
    <property type="term" value="F:phosphoglycolate phosphatase activity"/>
    <property type="evidence" value="ECO:0007669"/>
    <property type="project" value="TreeGrafter"/>
</dbReference>
<dbReference type="EMBL" id="DXAM01000081">
    <property type="protein sequence ID" value="HJA04348.1"/>
    <property type="molecule type" value="Genomic_DNA"/>
</dbReference>
<name>A0A9D2H4C8_9MICO</name>
<gene>
    <name evidence="1" type="ORF">H9800_05750</name>
</gene>
<sequence>MASTIVFDFDGTVVVGNGPVLAYARQMARYADDAFLTEAIATIEAFESGATDRFRDGYDVVGTLAAEAGIGSDDRQRAYLASREQLGSAEPATAAPGLKEILESLPESTRVVLATNAPLAGVENALEGWGVREHFDELLYDTGKPNGLTPIIERELAHGRVLSVGDIVENDLAPAAELGADTALVGATAATSTFSATMRALTLAEIADQIVAWAHAAEHDTTAHLISER</sequence>
<proteinExistence type="predicted"/>
<dbReference type="AlphaFoldDB" id="A0A9D2H4C8"/>
<dbReference type="InterPro" id="IPR050155">
    <property type="entry name" value="HAD-like_hydrolase_sf"/>
</dbReference>
<dbReference type="PANTHER" id="PTHR43434:SF1">
    <property type="entry name" value="PHOSPHOGLYCOLATE PHOSPHATASE"/>
    <property type="match status" value="1"/>
</dbReference>
<reference evidence="1" key="2">
    <citation type="submission" date="2021-04" db="EMBL/GenBank/DDBJ databases">
        <authorList>
            <person name="Gilroy R."/>
        </authorList>
    </citation>
    <scope>NUCLEOTIDE SEQUENCE</scope>
    <source>
        <strain evidence="1">ChiHjej8B7-3636</strain>
    </source>
</reference>
<dbReference type="SUPFAM" id="SSF56784">
    <property type="entry name" value="HAD-like"/>
    <property type="match status" value="1"/>
</dbReference>
<dbReference type="GO" id="GO:0006281">
    <property type="term" value="P:DNA repair"/>
    <property type="evidence" value="ECO:0007669"/>
    <property type="project" value="TreeGrafter"/>
</dbReference>
<reference evidence="1" key="1">
    <citation type="journal article" date="2021" name="PeerJ">
        <title>Extensive microbial diversity within the chicken gut microbiome revealed by metagenomics and culture.</title>
        <authorList>
            <person name="Gilroy R."/>
            <person name="Ravi A."/>
            <person name="Getino M."/>
            <person name="Pursley I."/>
            <person name="Horton D.L."/>
            <person name="Alikhan N.F."/>
            <person name="Baker D."/>
            <person name="Gharbi K."/>
            <person name="Hall N."/>
            <person name="Watson M."/>
            <person name="Adriaenssens E.M."/>
            <person name="Foster-Nyarko E."/>
            <person name="Jarju S."/>
            <person name="Secka A."/>
            <person name="Antonio M."/>
            <person name="Oren A."/>
            <person name="Chaudhuri R.R."/>
            <person name="La Ragione R."/>
            <person name="Hildebrand F."/>
            <person name="Pallen M.J."/>
        </authorList>
    </citation>
    <scope>NUCLEOTIDE SEQUENCE</scope>
    <source>
        <strain evidence="1">ChiHjej8B7-3636</strain>
    </source>
</reference>
<dbReference type="PANTHER" id="PTHR43434">
    <property type="entry name" value="PHOSPHOGLYCOLATE PHOSPHATASE"/>
    <property type="match status" value="1"/>
</dbReference>
<accession>A0A9D2H4C8</accession>
<dbReference type="InterPro" id="IPR023214">
    <property type="entry name" value="HAD_sf"/>
</dbReference>
<dbReference type="InterPro" id="IPR036412">
    <property type="entry name" value="HAD-like_sf"/>
</dbReference>
<comment type="caution">
    <text evidence="1">The sequence shown here is derived from an EMBL/GenBank/DDBJ whole genome shotgun (WGS) entry which is preliminary data.</text>
</comment>